<evidence type="ECO:0000256" key="6">
    <source>
        <dbReference type="SAM" id="Phobius"/>
    </source>
</evidence>
<dbReference type="OrthoDB" id="9794512at2"/>
<gene>
    <name evidence="7" type="ordered locus">TEPIRE1_1091</name>
</gene>
<comment type="subcellular location">
    <subcellularLocation>
        <location evidence="1">Cell membrane</location>
        <topology evidence="1">Multi-pass membrane protein</topology>
    </subcellularLocation>
</comment>
<feature type="transmembrane region" description="Helical" evidence="6">
    <location>
        <begin position="51"/>
        <end position="72"/>
    </location>
</feature>
<dbReference type="EMBL" id="HF563609">
    <property type="protein sequence ID" value="CCP25807.1"/>
    <property type="molecule type" value="Genomic_DNA"/>
</dbReference>
<reference evidence="8" key="1">
    <citation type="journal article" date="2013" name="Genome Announc.">
        <title>First genome sequence of a syntrophic acetate-oxidizing bacterium, Tepidanaerobacter acetatoxydans strain Re1.</title>
        <authorList>
            <person name="Manzoor S."/>
            <person name="Bongcam-Rudloff E."/>
            <person name="Schnurer A."/>
            <person name="Muller B."/>
        </authorList>
    </citation>
    <scope>NUCLEOTIDE SEQUENCE [LARGE SCALE GENOMIC DNA]</scope>
    <source>
        <strain evidence="8">Re1</strain>
    </source>
</reference>
<dbReference type="AlphaFoldDB" id="F4LRS4"/>
<feature type="transmembrane region" description="Helical" evidence="6">
    <location>
        <begin position="128"/>
        <end position="147"/>
    </location>
</feature>
<accession>F4LRS4</accession>
<keyword evidence="2" id="KW-1003">Cell membrane</keyword>
<dbReference type="Proteomes" id="UP000010802">
    <property type="component" value="Chromosome"/>
</dbReference>
<evidence type="ECO:0000256" key="1">
    <source>
        <dbReference type="ARBA" id="ARBA00004651"/>
    </source>
</evidence>
<dbReference type="KEGG" id="tep:TepRe1_0994"/>
<evidence type="ECO:0000313" key="8">
    <source>
        <dbReference type="Proteomes" id="UP000010802"/>
    </source>
</evidence>
<organism evidence="7 8">
    <name type="scientific">Tepidanaerobacter acetatoxydans (strain DSM 21804 / JCM 16047 / Re1)</name>
    <dbReference type="NCBI Taxonomy" id="1209989"/>
    <lineage>
        <taxon>Bacteria</taxon>
        <taxon>Bacillati</taxon>
        <taxon>Bacillota</taxon>
        <taxon>Clostridia</taxon>
        <taxon>Thermosediminibacterales</taxon>
        <taxon>Tepidanaerobacteraceae</taxon>
        <taxon>Tepidanaerobacter</taxon>
    </lineage>
</organism>
<dbReference type="KEGG" id="tae:TepiRe1_1091"/>
<dbReference type="GO" id="GO:0005886">
    <property type="term" value="C:plasma membrane"/>
    <property type="evidence" value="ECO:0007669"/>
    <property type="project" value="UniProtKB-SubCell"/>
</dbReference>
<proteinExistence type="predicted"/>
<dbReference type="GO" id="GO:0140359">
    <property type="term" value="F:ABC-type transporter activity"/>
    <property type="evidence" value="ECO:0007669"/>
    <property type="project" value="InterPro"/>
</dbReference>
<keyword evidence="5 6" id="KW-0472">Membrane</keyword>
<evidence type="ECO:0000313" key="7">
    <source>
        <dbReference type="EMBL" id="CCP25807.1"/>
    </source>
</evidence>
<evidence type="ECO:0000256" key="4">
    <source>
        <dbReference type="ARBA" id="ARBA00022989"/>
    </source>
</evidence>
<dbReference type="InterPro" id="IPR051449">
    <property type="entry name" value="ABC-2_transporter_component"/>
</dbReference>
<name>F4LRS4_TEPAE</name>
<evidence type="ECO:0000256" key="5">
    <source>
        <dbReference type="ARBA" id="ARBA00023136"/>
    </source>
</evidence>
<keyword evidence="3 6" id="KW-0812">Transmembrane</keyword>
<dbReference type="STRING" id="1209989.TepRe1_0994"/>
<dbReference type="PANTHER" id="PTHR30294">
    <property type="entry name" value="MEMBRANE COMPONENT OF ABC TRANSPORTER YHHJ-RELATED"/>
    <property type="match status" value="1"/>
</dbReference>
<protein>
    <submittedName>
        <fullName evidence="7">ABC-2 type transporter</fullName>
    </submittedName>
</protein>
<accession>L0S1Y4</accession>
<feature type="transmembrane region" description="Helical" evidence="6">
    <location>
        <begin position="212"/>
        <end position="230"/>
    </location>
</feature>
<dbReference type="Pfam" id="PF12679">
    <property type="entry name" value="ABC2_membrane_2"/>
    <property type="match status" value="1"/>
</dbReference>
<feature type="transmembrane region" description="Helical" evidence="6">
    <location>
        <begin position="20"/>
        <end position="45"/>
    </location>
</feature>
<feature type="transmembrane region" description="Helical" evidence="6">
    <location>
        <begin position="98"/>
        <end position="122"/>
    </location>
</feature>
<feature type="transmembrane region" description="Helical" evidence="6">
    <location>
        <begin position="159"/>
        <end position="178"/>
    </location>
</feature>
<keyword evidence="4 6" id="KW-1133">Transmembrane helix</keyword>
<evidence type="ECO:0000256" key="2">
    <source>
        <dbReference type="ARBA" id="ARBA00022475"/>
    </source>
</evidence>
<dbReference type="HOGENOM" id="CLU_081003_0_0_9"/>
<sequence>MNAIISVFKKEIKGFFYSPLAYVISAVILALGGYFFSLTLFMTRIADLSGVFMNLAVILIFAAPALTMKLLAQEEQDGTMEFLLTSPITVPQLILGKYLAALGFFLFITVLTFIYPGILLALSAPDKGVILATYLGFFLLIATYLSIGILCSSFAKSQVIASISGFGILLLLWISSWLSDSISGPLGSFFKTLSISEHYTDFLRGVIDTTHIVYFISIILVSLILSMYSVSRRVWS</sequence>
<dbReference type="eggNOG" id="COG1277">
    <property type="taxonomic scope" value="Bacteria"/>
</dbReference>
<evidence type="ECO:0000256" key="3">
    <source>
        <dbReference type="ARBA" id="ARBA00022692"/>
    </source>
</evidence>
<keyword evidence="8" id="KW-1185">Reference proteome</keyword>
<dbReference type="RefSeq" id="WP_013778065.1">
    <property type="nucleotide sequence ID" value="NC_015519.1"/>
</dbReference>
<dbReference type="PANTHER" id="PTHR30294:SF29">
    <property type="entry name" value="MULTIDRUG ABC TRANSPORTER PERMEASE YBHS-RELATED"/>
    <property type="match status" value="1"/>
</dbReference>